<dbReference type="Proteomes" id="UP000283841">
    <property type="component" value="Unassembled WGS sequence"/>
</dbReference>
<feature type="domain" description="Protein kinase" evidence="5">
    <location>
        <begin position="4"/>
        <end position="315"/>
    </location>
</feature>
<dbReference type="VEuPathDB" id="FungiDB:C8Q69DRAFT_493093"/>
<organism evidence="6 7">
    <name type="scientific">Byssochlamys spectabilis</name>
    <name type="common">Paecilomyces variotii</name>
    <dbReference type="NCBI Taxonomy" id="264951"/>
    <lineage>
        <taxon>Eukaryota</taxon>
        <taxon>Fungi</taxon>
        <taxon>Dikarya</taxon>
        <taxon>Ascomycota</taxon>
        <taxon>Pezizomycotina</taxon>
        <taxon>Eurotiomycetes</taxon>
        <taxon>Eurotiomycetidae</taxon>
        <taxon>Eurotiales</taxon>
        <taxon>Thermoascaceae</taxon>
        <taxon>Paecilomyces</taxon>
    </lineage>
</organism>
<dbReference type="GO" id="GO:0005524">
    <property type="term" value="F:ATP binding"/>
    <property type="evidence" value="ECO:0007669"/>
    <property type="project" value="UniProtKB-KW"/>
</dbReference>
<keyword evidence="3" id="KW-0418">Kinase</keyword>
<dbReference type="PANTHER" id="PTHR44329:SF288">
    <property type="entry name" value="MITOGEN-ACTIVATED PROTEIN KINASE KINASE KINASE 20"/>
    <property type="match status" value="1"/>
</dbReference>
<accession>A0A443HM19</accession>
<evidence type="ECO:0000313" key="6">
    <source>
        <dbReference type="EMBL" id="RWQ92851.1"/>
    </source>
</evidence>
<sequence>MNNNDGPELIGLGRTGRVMRYGNIAVKTANIWTAPEDASERTRIGWEHMIELNMESLKHEGLVYCHLGHVQGVIKPCKVSDTEIQMPYLRQGSLSGYLRAHSDSVDSIQRSRWLQEAAHTIRRVHERRVLVADIATRNFLLDENLSLQMCDFTESVIVSNDEEMANFVSEDFVSVKFDIARFGSMMYEVTSGSRYEFYVVPEIDTDLDDDPESKTFKAWPTAEKLPNTDNVFLGGIIRRCWVRDGFLTMQEVCHALDNADQKPAALKASATYWKDTDIIKVELIPERELPNPGPSQGIITFCIILRAGEDVRIIH</sequence>
<dbReference type="PANTHER" id="PTHR44329">
    <property type="entry name" value="SERINE/THREONINE-PROTEIN KINASE TNNI3K-RELATED"/>
    <property type="match status" value="1"/>
</dbReference>
<dbReference type="GeneID" id="39601457"/>
<dbReference type="Gene3D" id="1.10.510.10">
    <property type="entry name" value="Transferase(Phosphotransferase) domain 1"/>
    <property type="match status" value="1"/>
</dbReference>
<dbReference type="GO" id="GO:0004713">
    <property type="term" value="F:protein tyrosine kinase activity"/>
    <property type="evidence" value="ECO:0007669"/>
    <property type="project" value="InterPro"/>
</dbReference>
<evidence type="ECO:0000313" key="7">
    <source>
        <dbReference type="Proteomes" id="UP000283841"/>
    </source>
</evidence>
<dbReference type="InterPro" id="IPR051681">
    <property type="entry name" value="Ser/Thr_Kinases-Pseudokinases"/>
</dbReference>
<evidence type="ECO:0000259" key="5">
    <source>
        <dbReference type="PROSITE" id="PS50011"/>
    </source>
</evidence>
<dbReference type="RefSeq" id="XP_028482496.1">
    <property type="nucleotide sequence ID" value="XM_028632180.1"/>
</dbReference>
<evidence type="ECO:0000256" key="1">
    <source>
        <dbReference type="ARBA" id="ARBA00022679"/>
    </source>
</evidence>
<evidence type="ECO:0000256" key="3">
    <source>
        <dbReference type="ARBA" id="ARBA00022777"/>
    </source>
</evidence>
<comment type="caution">
    <text evidence="6">The sequence shown here is derived from an EMBL/GenBank/DDBJ whole genome shotgun (WGS) entry which is preliminary data.</text>
</comment>
<dbReference type="SUPFAM" id="SSF56112">
    <property type="entry name" value="Protein kinase-like (PK-like)"/>
    <property type="match status" value="1"/>
</dbReference>
<dbReference type="InterPro" id="IPR000719">
    <property type="entry name" value="Prot_kinase_dom"/>
</dbReference>
<dbReference type="SMART" id="SM00219">
    <property type="entry name" value="TyrKc"/>
    <property type="match status" value="1"/>
</dbReference>
<proteinExistence type="predicted"/>
<dbReference type="EMBL" id="RCNU01000011">
    <property type="protein sequence ID" value="RWQ92851.1"/>
    <property type="molecule type" value="Genomic_DNA"/>
</dbReference>
<keyword evidence="2" id="KW-0547">Nucleotide-binding</keyword>
<keyword evidence="4" id="KW-0067">ATP-binding</keyword>
<reference evidence="6 7" key="1">
    <citation type="journal article" date="2018" name="Front. Microbiol.">
        <title>Genomic and genetic insights into a cosmopolitan fungus, Paecilomyces variotii (Eurotiales).</title>
        <authorList>
            <person name="Urquhart A.S."/>
            <person name="Mondo S.J."/>
            <person name="Makela M.R."/>
            <person name="Hane J.K."/>
            <person name="Wiebenga A."/>
            <person name="He G."/>
            <person name="Mihaltcheva S."/>
            <person name="Pangilinan J."/>
            <person name="Lipzen A."/>
            <person name="Barry K."/>
            <person name="de Vries R.P."/>
            <person name="Grigoriev I.V."/>
            <person name="Idnurm A."/>
        </authorList>
    </citation>
    <scope>NUCLEOTIDE SEQUENCE [LARGE SCALE GENOMIC DNA]</scope>
    <source>
        <strain evidence="6 7">CBS 101075</strain>
    </source>
</reference>
<protein>
    <recommendedName>
        <fullName evidence="5">Protein kinase domain-containing protein</fullName>
    </recommendedName>
</protein>
<keyword evidence="7" id="KW-1185">Reference proteome</keyword>
<gene>
    <name evidence="6" type="ORF">C8Q69DRAFT_493093</name>
</gene>
<name>A0A443HM19_BYSSP</name>
<evidence type="ECO:0000256" key="2">
    <source>
        <dbReference type="ARBA" id="ARBA00022741"/>
    </source>
</evidence>
<dbReference type="InterPro" id="IPR001245">
    <property type="entry name" value="Ser-Thr/Tyr_kinase_cat_dom"/>
</dbReference>
<dbReference type="Pfam" id="PF07714">
    <property type="entry name" value="PK_Tyr_Ser-Thr"/>
    <property type="match status" value="1"/>
</dbReference>
<dbReference type="GO" id="GO:0004674">
    <property type="term" value="F:protein serine/threonine kinase activity"/>
    <property type="evidence" value="ECO:0007669"/>
    <property type="project" value="TreeGrafter"/>
</dbReference>
<dbReference type="InterPro" id="IPR020635">
    <property type="entry name" value="Tyr_kinase_cat_dom"/>
</dbReference>
<dbReference type="PROSITE" id="PS50011">
    <property type="entry name" value="PROTEIN_KINASE_DOM"/>
    <property type="match status" value="1"/>
</dbReference>
<dbReference type="InterPro" id="IPR011009">
    <property type="entry name" value="Kinase-like_dom_sf"/>
</dbReference>
<dbReference type="AlphaFoldDB" id="A0A443HM19"/>
<evidence type="ECO:0000256" key="4">
    <source>
        <dbReference type="ARBA" id="ARBA00022840"/>
    </source>
</evidence>
<keyword evidence="1" id="KW-0808">Transferase</keyword>
<dbReference type="STRING" id="264951.A0A443HM19"/>